<dbReference type="PANTHER" id="PTHR38839">
    <property type="entry name" value="TRANSCRIPTIONAL REGULATOR WHID-RELATED"/>
    <property type="match status" value="1"/>
</dbReference>
<evidence type="ECO:0000256" key="10">
    <source>
        <dbReference type="ARBA" id="ARBA00023163"/>
    </source>
</evidence>
<dbReference type="Pfam" id="PF02467">
    <property type="entry name" value="Whib"/>
    <property type="match status" value="1"/>
</dbReference>
<keyword evidence="4 11" id="KW-0479">Metal-binding</keyword>
<dbReference type="InterPro" id="IPR003482">
    <property type="entry name" value="Whib"/>
</dbReference>
<keyword evidence="9 11" id="KW-1015">Disulfide bond</keyword>
<feature type="binding site" evidence="11">
    <location>
        <position position="40"/>
    </location>
    <ligand>
        <name>[4Fe-4S] cluster</name>
        <dbReference type="ChEBI" id="CHEBI:49883"/>
    </ligand>
</feature>
<dbReference type="PROSITE" id="PS51674">
    <property type="entry name" value="4FE4S_WBL"/>
    <property type="match status" value="1"/>
</dbReference>
<dbReference type="InterPro" id="IPR034768">
    <property type="entry name" value="4FE4S_WBL"/>
</dbReference>
<dbReference type="HAMAP" id="MF_01479">
    <property type="entry name" value="WhiB"/>
    <property type="match status" value="1"/>
</dbReference>
<proteinExistence type="inferred from homology"/>
<organism evidence="13 14">
    <name type="scientific">Actinomycetospora flava</name>
    <dbReference type="NCBI Taxonomy" id="3129232"/>
    <lineage>
        <taxon>Bacteria</taxon>
        <taxon>Bacillati</taxon>
        <taxon>Actinomycetota</taxon>
        <taxon>Actinomycetes</taxon>
        <taxon>Pseudonocardiales</taxon>
        <taxon>Pseudonocardiaceae</taxon>
        <taxon>Actinomycetospora</taxon>
    </lineage>
</organism>
<sequence length="118" mass="12891">MSWQTRAACRDADPELFFPPSDDDTSVIVARHRMAVAPICQTCPVATECLRWALDTGQDYGLWAATTPTDRRAIRRARLAGVPDPVADSDPMCPACSLLFALPAVDGELCPTCRERTP</sequence>
<dbReference type="RefSeq" id="WP_337702153.1">
    <property type="nucleotide sequence ID" value="NZ_JBBEGM010000003.1"/>
</dbReference>
<keyword evidence="11" id="KW-0963">Cytoplasm</keyword>
<evidence type="ECO:0000256" key="7">
    <source>
        <dbReference type="ARBA" id="ARBA00023015"/>
    </source>
</evidence>
<keyword evidence="10 11" id="KW-0804">Transcription</keyword>
<comment type="caution">
    <text evidence="13">The sequence shown here is derived from an EMBL/GenBank/DDBJ whole genome shotgun (WGS) entry which is preliminary data.</text>
</comment>
<evidence type="ECO:0000259" key="12">
    <source>
        <dbReference type="PROSITE" id="PS51674"/>
    </source>
</evidence>
<dbReference type="EMBL" id="JBBEGM010000003">
    <property type="protein sequence ID" value="MEJ2861456.1"/>
    <property type="molecule type" value="Genomic_DNA"/>
</dbReference>
<comment type="cofactor">
    <cofactor evidence="11">
        <name>[4Fe-4S] cluster</name>
        <dbReference type="ChEBI" id="CHEBI:49883"/>
    </cofactor>
    <text evidence="11">Binds 1 [4Fe-4S] cluster per subunit. Following nitrosylation of the [4Fe-4S] cluster binds 1 [4Fe-8(NO)] cluster per subunit.</text>
</comment>
<keyword evidence="8 11" id="KW-0238">DNA-binding</keyword>
<keyword evidence="7 11" id="KW-0805">Transcription regulation</keyword>
<evidence type="ECO:0000256" key="3">
    <source>
        <dbReference type="ARBA" id="ARBA00022485"/>
    </source>
</evidence>
<feature type="binding site" evidence="11">
    <location>
        <position position="9"/>
    </location>
    <ligand>
        <name>[4Fe-4S] cluster</name>
        <dbReference type="ChEBI" id="CHEBI:49883"/>
    </ligand>
</feature>
<feature type="domain" description="4Fe-4S Wbl-type" evidence="12">
    <location>
        <begin position="8"/>
        <end position="73"/>
    </location>
</feature>
<comment type="PTM">
    <text evidence="11">The Fe-S cluster can be nitrosylated by nitric oxide (NO).</text>
</comment>
<keyword evidence="3 11" id="KW-0004">4Fe-4S</keyword>
<evidence type="ECO:0000256" key="1">
    <source>
        <dbReference type="ARBA" id="ARBA00004496"/>
    </source>
</evidence>
<comment type="PTM">
    <text evidence="11">Upon Fe-S cluster removal intramolecular disulfide bonds are formed.</text>
</comment>
<accession>A0ABU8M314</accession>
<comment type="function">
    <text evidence="11">Acts as a transcriptional regulator. Probably redox-responsive. The apo- but not holo-form probably binds DNA.</text>
</comment>
<keyword evidence="14" id="KW-1185">Reference proteome</keyword>
<feature type="binding site" evidence="11">
    <location>
        <position position="49"/>
    </location>
    <ligand>
        <name>[4Fe-4S] cluster</name>
        <dbReference type="ChEBI" id="CHEBI:49883"/>
    </ligand>
</feature>
<evidence type="ECO:0000256" key="6">
    <source>
        <dbReference type="ARBA" id="ARBA00023014"/>
    </source>
</evidence>
<evidence type="ECO:0000313" key="14">
    <source>
        <dbReference type="Proteomes" id="UP001369736"/>
    </source>
</evidence>
<gene>
    <name evidence="11" type="primary">whiB</name>
    <name evidence="13" type="ORF">WCD58_09835</name>
</gene>
<evidence type="ECO:0000256" key="8">
    <source>
        <dbReference type="ARBA" id="ARBA00023125"/>
    </source>
</evidence>
<comment type="similarity">
    <text evidence="2 11">Belongs to the WhiB family.</text>
</comment>
<evidence type="ECO:0000256" key="9">
    <source>
        <dbReference type="ARBA" id="ARBA00023157"/>
    </source>
</evidence>
<name>A0ABU8M314_9PSEU</name>
<protein>
    <recommendedName>
        <fullName evidence="11">Transcriptional regulator WhiB</fullName>
    </recommendedName>
</protein>
<dbReference type="Proteomes" id="UP001369736">
    <property type="component" value="Unassembled WGS sequence"/>
</dbReference>
<evidence type="ECO:0000313" key="13">
    <source>
        <dbReference type="EMBL" id="MEJ2861456.1"/>
    </source>
</evidence>
<keyword evidence="5 11" id="KW-0408">Iron</keyword>
<keyword evidence="6 11" id="KW-0411">Iron-sulfur</keyword>
<reference evidence="13 14" key="1">
    <citation type="submission" date="2024-03" db="EMBL/GenBank/DDBJ databases">
        <title>Actinomycetospora sp. OC33-EN07, a novel actinomycete isolated from wild orchid (Aerides multiflora).</title>
        <authorList>
            <person name="Suriyachadkun C."/>
        </authorList>
    </citation>
    <scope>NUCLEOTIDE SEQUENCE [LARGE SCALE GENOMIC DNA]</scope>
    <source>
        <strain evidence="13 14">OC33-EN07</strain>
    </source>
</reference>
<evidence type="ECO:0000256" key="5">
    <source>
        <dbReference type="ARBA" id="ARBA00023004"/>
    </source>
</evidence>
<evidence type="ECO:0000256" key="11">
    <source>
        <dbReference type="HAMAP-Rule" id="MF_01479"/>
    </source>
</evidence>
<comment type="subcellular location">
    <subcellularLocation>
        <location evidence="1 11">Cytoplasm</location>
    </subcellularLocation>
</comment>
<evidence type="ECO:0000256" key="4">
    <source>
        <dbReference type="ARBA" id="ARBA00022723"/>
    </source>
</evidence>
<feature type="binding site" evidence="11">
    <location>
        <position position="43"/>
    </location>
    <ligand>
        <name>[4Fe-4S] cluster</name>
        <dbReference type="ChEBI" id="CHEBI:49883"/>
    </ligand>
</feature>
<evidence type="ECO:0000256" key="2">
    <source>
        <dbReference type="ARBA" id="ARBA00006597"/>
    </source>
</evidence>